<dbReference type="Gene3D" id="1.20.1420.30">
    <property type="entry name" value="NCX, central ion-binding region"/>
    <property type="match status" value="1"/>
</dbReference>
<dbReference type="InterPro" id="IPR044880">
    <property type="entry name" value="NCX_ion-bd_dom_sf"/>
</dbReference>
<dbReference type="Proteomes" id="UP000702209">
    <property type="component" value="Unassembled WGS sequence"/>
</dbReference>
<accession>A0ABS0CS82</accession>
<keyword evidence="8" id="KW-1185">Reference proteome</keyword>
<evidence type="ECO:0000259" key="6">
    <source>
        <dbReference type="Pfam" id="PF01699"/>
    </source>
</evidence>
<organism evidence="7 8">
    <name type="scientific">Nocardia amamiensis</name>
    <dbReference type="NCBI Taxonomy" id="404578"/>
    <lineage>
        <taxon>Bacteria</taxon>
        <taxon>Bacillati</taxon>
        <taxon>Actinomycetota</taxon>
        <taxon>Actinomycetes</taxon>
        <taxon>Mycobacteriales</taxon>
        <taxon>Nocardiaceae</taxon>
        <taxon>Nocardia</taxon>
    </lineage>
</organism>
<evidence type="ECO:0000256" key="5">
    <source>
        <dbReference type="SAM" id="Phobius"/>
    </source>
</evidence>
<protein>
    <recommendedName>
        <fullName evidence="6">Sodium/calcium exchanger membrane region domain-containing protein</fullName>
    </recommendedName>
</protein>
<evidence type="ECO:0000256" key="3">
    <source>
        <dbReference type="ARBA" id="ARBA00022989"/>
    </source>
</evidence>
<dbReference type="InterPro" id="IPR004837">
    <property type="entry name" value="NaCa_Exmemb"/>
</dbReference>
<proteinExistence type="predicted"/>
<dbReference type="Pfam" id="PF01699">
    <property type="entry name" value="Na_Ca_ex"/>
    <property type="match status" value="1"/>
</dbReference>
<gene>
    <name evidence="7" type="ORF">IU459_15815</name>
</gene>
<evidence type="ECO:0000256" key="1">
    <source>
        <dbReference type="ARBA" id="ARBA00004141"/>
    </source>
</evidence>
<keyword evidence="2 5" id="KW-0812">Transmembrane</keyword>
<feature type="domain" description="Sodium/calcium exchanger membrane region" evidence="6">
    <location>
        <begin position="1"/>
        <end position="72"/>
    </location>
</feature>
<keyword evidence="4 5" id="KW-0472">Membrane</keyword>
<evidence type="ECO:0000256" key="4">
    <source>
        <dbReference type="ARBA" id="ARBA00023136"/>
    </source>
</evidence>
<feature type="transmembrane region" description="Helical" evidence="5">
    <location>
        <begin position="6"/>
        <end position="22"/>
    </location>
</feature>
<comment type="caution">
    <text evidence="7">The sequence shown here is derived from an EMBL/GenBank/DDBJ whole genome shotgun (WGS) entry which is preliminary data.</text>
</comment>
<reference evidence="7 8" key="1">
    <citation type="submission" date="2020-10" db="EMBL/GenBank/DDBJ databases">
        <title>Identification of Nocardia species via Next-generation sequencing and recognition of intraspecies genetic diversity.</title>
        <authorList>
            <person name="Li P."/>
            <person name="Li P."/>
            <person name="Lu B."/>
        </authorList>
    </citation>
    <scope>NUCLEOTIDE SEQUENCE [LARGE SCALE GENOMIC DNA]</scope>
    <source>
        <strain evidence="7 8">BJ06-0157</strain>
    </source>
</reference>
<sequence>MGNVVGSVLAFFGLNAGIIALIRPLPIDTPTRGFYLPVATATVLAFSAVLLTTRQLPRWGIGLLALYAVFLLGGYLRYGVTITE</sequence>
<feature type="transmembrane region" description="Helical" evidence="5">
    <location>
        <begin position="59"/>
        <end position="78"/>
    </location>
</feature>
<comment type="subcellular location">
    <subcellularLocation>
        <location evidence="1">Membrane</location>
        <topology evidence="1">Multi-pass membrane protein</topology>
    </subcellularLocation>
</comment>
<feature type="transmembrane region" description="Helical" evidence="5">
    <location>
        <begin position="34"/>
        <end position="53"/>
    </location>
</feature>
<dbReference type="EMBL" id="JADLQX010000010">
    <property type="protein sequence ID" value="MBF6299000.1"/>
    <property type="molecule type" value="Genomic_DNA"/>
</dbReference>
<evidence type="ECO:0000256" key="2">
    <source>
        <dbReference type="ARBA" id="ARBA00022692"/>
    </source>
</evidence>
<evidence type="ECO:0000313" key="8">
    <source>
        <dbReference type="Proteomes" id="UP000702209"/>
    </source>
</evidence>
<evidence type="ECO:0000313" key="7">
    <source>
        <dbReference type="EMBL" id="MBF6299000.1"/>
    </source>
</evidence>
<keyword evidence="3 5" id="KW-1133">Transmembrane helix</keyword>
<name>A0ABS0CS82_9NOCA</name>